<comment type="caution">
    <text evidence="10">The sequence shown here is derived from an EMBL/GenBank/DDBJ whole genome shotgun (WGS) entry which is preliminary data.</text>
</comment>
<keyword evidence="5 8" id="KW-0812">Transmembrane</keyword>
<dbReference type="EMBL" id="JACJIA010000017">
    <property type="protein sequence ID" value="MBA8956640.1"/>
    <property type="molecule type" value="Genomic_DNA"/>
</dbReference>
<accession>A0A7W3LYP2</accession>
<keyword evidence="4" id="KW-1003">Cell membrane</keyword>
<dbReference type="NCBIfam" id="TIGR00711">
    <property type="entry name" value="efflux_EmrB"/>
    <property type="match status" value="1"/>
</dbReference>
<dbReference type="PANTHER" id="PTHR23501:SF197">
    <property type="entry name" value="COMD"/>
    <property type="match status" value="1"/>
</dbReference>
<organism evidence="10 11">
    <name type="scientific">Actinomadura namibiensis</name>
    <dbReference type="NCBI Taxonomy" id="182080"/>
    <lineage>
        <taxon>Bacteria</taxon>
        <taxon>Bacillati</taxon>
        <taxon>Actinomycetota</taxon>
        <taxon>Actinomycetes</taxon>
        <taxon>Streptosporangiales</taxon>
        <taxon>Thermomonosporaceae</taxon>
        <taxon>Actinomadura</taxon>
    </lineage>
</organism>
<comment type="subcellular location">
    <subcellularLocation>
        <location evidence="1">Cell membrane</location>
        <topology evidence="1">Multi-pass membrane protein</topology>
    </subcellularLocation>
</comment>
<feature type="transmembrane region" description="Helical" evidence="8">
    <location>
        <begin position="12"/>
        <end position="38"/>
    </location>
</feature>
<dbReference type="InterPro" id="IPR011701">
    <property type="entry name" value="MFS"/>
</dbReference>
<evidence type="ECO:0000256" key="8">
    <source>
        <dbReference type="SAM" id="Phobius"/>
    </source>
</evidence>
<dbReference type="InterPro" id="IPR020846">
    <property type="entry name" value="MFS_dom"/>
</dbReference>
<proteinExistence type="inferred from homology"/>
<reference evidence="10 11" key="1">
    <citation type="submission" date="2020-08" db="EMBL/GenBank/DDBJ databases">
        <title>Genomic Encyclopedia of Type Strains, Phase IV (KMG-IV): sequencing the most valuable type-strain genomes for metagenomic binning, comparative biology and taxonomic classification.</title>
        <authorList>
            <person name="Goeker M."/>
        </authorList>
    </citation>
    <scope>NUCLEOTIDE SEQUENCE [LARGE SCALE GENOMIC DNA]</scope>
    <source>
        <strain evidence="10 11">DSM 44197</strain>
    </source>
</reference>
<dbReference type="PRINTS" id="PR01036">
    <property type="entry name" value="TCRTETB"/>
</dbReference>
<dbReference type="PANTHER" id="PTHR23501">
    <property type="entry name" value="MAJOR FACILITATOR SUPERFAMILY"/>
    <property type="match status" value="1"/>
</dbReference>
<dbReference type="GO" id="GO:0005886">
    <property type="term" value="C:plasma membrane"/>
    <property type="evidence" value="ECO:0007669"/>
    <property type="project" value="UniProtKB-SubCell"/>
</dbReference>
<feature type="transmembrane region" description="Helical" evidence="8">
    <location>
        <begin position="173"/>
        <end position="191"/>
    </location>
</feature>
<dbReference type="InterPro" id="IPR036259">
    <property type="entry name" value="MFS_trans_sf"/>
</dbReference>
<feature type="transmembrane region" description="Helical" evidence="8">
    <location>
        <begin position="81"/>
        <end position="98"/>
    </location>
</feature>
<dbReference type="Pfam" id="PF07690">
    <property type="entry name" value="MFS_1"/>
    <property type="match status" value="1"/>
</dbReference>
<sequence length="514" mass="52705">MSEPAAPPRPRNLFVVIGAVLIAMVLAMLDNLILSTAMPSIVSDLGGLDHLSWVVTAYMLATAVSTPVWGKVGDMYGHKGTFMTAIVVFLIGSALAGTSRDMTQLIAFRALQGLGGGGLMVGAMAIVSSLVSPREQGRFQGMMSAVMGVTMIGGPLAGGAITDHLGWRWCFYVNLPLGVLALVMIGLVLRLPKVRSTARIDIAGVVTLATAITSVVLVTTWGGNEYGWTSPTILGLGTLAVAAGALFVLAERRAAEPLLPLGLFRTANFSLVTLIGFVLGFAMIGGTTFLPLFQQSVQGASATNAGLLGLPMSLGMILVNAVVGPLVTRTGRYKAVIVAGGALVGLGLALLSTMDVGTSTVTTGVYMAVLGVGMGCLMQTTMLVTFQSVEQKDMGVGASTATLSRTIGGSIGVAIVGTAFAGQVRDVMAARGFGKLTEGSAQLDEDGLGRLPQAMRDAYEHAVAAGTHQAFLLAAGAGLVAFLAAWFVREVPLRDTAAVAAAPDPESEPAKAPA</sequence>
<dbReference type="CDD" id="cd17502">
    <property type="entry name" value="MFS_Azr1_MDR_like"/>
    <property type="match status" value="1"/>
</dbReference>
<feature type="transmembrane region" description="Helical" evidence="8">
    <location>
        <begin position="203"/>
        <end position="222"/>
    </location>
</feature>
<protein>
    <submittedName>
        <fullName evidence="10">EmrB/QacA subfamily drug resistance transporter</fullName>
    </submittedName>
</protein>
<evidence type="ECO:0000313" key="10">
    <source>
        <dbReference type="EMBL" id="MBA8956640.1"/>
    </source>
</evidence>
<feature type="transmembrane region" description="Helical" evidence="8">
    <location>
        <begin position="143"/>
        <end position="161"/>
    </location>
</feature>
<evidence type="ECO:0000313" key="11">
    <source>
        <dbReference type="Proteomes" id="UP000572680"/>
    </source>
</evidence>
<feature type="transmembrane region" description="Helical" evidence="8">
    <location>
        <begin position="335"/>
        <end position="353"/>
    </location>
</feature>
<keyword evidence="7 8" id="KW-0472">Membrane</keyword>
<feature type="transmembrane region" description="Helical" evidence="8">
    <location>
        <begin position="305"/>
        <end position="323"/>
    </location>
</feature>
<feature type="transmembrane region" description="Helical" evidence="8">
    <location>
        <begin position="228"/>
        <end position="250"/>
    </location>
</feature>
<feature type="transmembrane region" description="Helical" evidence="8">
    <location>
        <begin position="110"/>
        <end position="131"/>
    </location>
</feature>
<dbReference type="RefSeq" id="WP_182848542.1">
    <property type="nucleotide sequence ID" value="NZ_BAAALP010000065.1"/>
</dbReference>
<dbReference type="SUPFAM" id="SSF103473">
    <property type="entry name" value="MFS general substrate transporter"/>
    <property type="match status" value="1"/>
</dbReference>
<evidence type="ECO:0000256" key="6">
    <source>
        <dbReference type="ARBA" id="ARBA00022989"/>
    </source>
</evidence>
<dbReference type="Gene3D" id="1.20.1720.10">
    <property type="entry name" value="Multidrug resistance protein D"/>
    <property type="match status" value="1"/>
</dbReference>
<feature type="transmembrane region" description="Helical" evidence="8">
    <location>
        <begin position="365"/>
        <end position="386"/>
    </location>
</feature>
<evidence type="ECO:0000256" key="2">
    <source>
        <dbReference type="ARBA" id="ARBA00007520"/>
    </source>
</evidence>
<name>A0A7W3LYP2_ACTNM</name>
<dbReference type="InterPro" id="IPR004638">
    <property type="entry name" value="EmrB-like"/>
</dbReference>
<feature type="transmembrane region" description="Helical" evidence="8">
    <location>
        <begin position="470"/>
        <end position="488"/>
    </location>
</feature>
<dbReference type="Gene3D" id="1.20.1250.20">
    <property type="entry name" value="MFS general substrate transporter like domains"/>
    <property type="match status" value="1"/>
</dbReference>
<dbReference type="PROSITE" id="PS50850">
    <property type="entry name" value="MFS"/>
    <property type="match status" value="1"/>
</dbReference>
<evidence type="ECO:0000256" key="1">
    <source>
        <dbReference type="ARBA" id="ARBA00004651"/>
    </source>
</evidence>
<evidence type="ECO:0000259" key="9">
    <source>
        <dbReference type="PROSITE" id="PS50850"/>
    </source>
</evidence>
<dbReference type="AlphaFoldDB" id="A0A7W3LYP2"/>
<evidence type="ECO:0000256" key="4">
    <source>
        <dbReference type="ARBA" id="ARBA00022475"/>
    </source>
</evidence>
<dbReference type="FunFam" id="1.20.1720.10:FF:000004">
    <property type="entry name" value="EmrB/QacA family drug resistance transporter"/>
    <property type="match status" value="1"/>
</dbReference>
<dbReference type="Proteomes" id="UP000572680">
    <property type="component" value="Unassembled WGS sequence"/>
</dbReference>
<feature type="transmembrane region" description="Helical" evidence="8">
    <location>
        <begin position="50"/>
        <end position="69"/>
    </location>
</feature>
<comment type="similarity">
    <text evidence="2">Belongs to the major facilitator superfamily. TCR/Tet family.</text>
</comment>
<evidence type="ECO:0000256" key="7">
    <source>
        <dbReference type="ARBA" id="ARBA00023136"/>
    </source>
</evidence>
<gene>
    <name evidence="10" type="ORF">HNR61_008329</name>
</gene>
<feature type="transmembrane region" description="Helical" evidence="8">
    <location>
        <begin position="271"/>
        <end position="293"/>
    </location>
</feature>
<keyword evidence="6 8" id="KW-1133">Transmembrane helix</keyword>
<evidence type="ECO:0000256" key="5">
    <source>
        <dbReference type="ARBA" id="ARBA00022692"/>
    </source>
</evidence>
<keyword evidence="3" id="KW-0813">Transport</keyword>
<dbReference type="GO" id="GO:0022857">
    <property type="term" value="F:transmembrane transporter activity"/>
    <property type="evidence" value="ECO:0007669"/>
    <property type="project" value="InterPro"/>
</dbReference>
<keyword evidence="11" id="KW-1185">Reference proteome</keyword>
<evidence type="ECO:0000256" key="3">
    <source>
        <dbReference type="ARBA" id="ARBA00022448"/>
    </source>
</evidence>
<feature type="domain" description="Major facilitator superfamily (MFS) profile" evidence="9">
    <location>
        <begin position="16"/>
        <end position="493"/>
    </location>
</feature>